<dbReference type="Gene3D" id="3.10.450.50">
    <property type="match status" value="1"/>
</dbReference>
<evidence type="ECO:0000313" key="3">
    <source>
        <dbReference type="Proteomes" id="UP000252015"/>
    </source>
</evidence>
<dbReference type="AlphaFoldDB" id="A0A1E3T4E0"/>
<evidence type="ECO:0000259" key="1">
    <source>
        <dbReference type="Pfam" id="PF13577"/>
    </source>
</evidence>
<name>A0A1E3T4E0_MYCSH</name>
<dbReference type="OrthoDB" id="981191at2"/>
<gene>
    <name evidence="2" type="ORF">MSP7336_04189</name>
</gene>
<dbReference type="Pfam" id="PF13577">
    <property type="entry name" value="SnoaL_4"/>
    <property type="match status" value="1"/>
</dbReference>
<reference evidence="2 3" key="1">
    <citation type="submission" date="2018-05" db="EMBL/GenBank/DDBJ databases">
        <authorList>
            <consortium name="IHU Genomes"/>
        </authorList>
    </citation>
    <scope>NUCLEOTIDE SEQUENCE [LARGE SCALE GENOMIC DNA]</scope>
    <source>
        <strain evidence="2 3">P7336</strain>
    </source>
</reference>
<dbReference type="InterPro" id="IPR032710">
    <property type="entry name" value="NTF2-like_dom_sf"/>
</dbReference>
<dbReference type="STRING" id="29313.BHQ16_19960"/>
<dbReference type="Proteomes" id="UP000252015">
    <property type="component" value="Unassembled WGS sequence"/>
</dbReference>
<dbReference type="InterPro" id="IPR037401">
    <property type="entry name" value="SnoaL-like"/>
</dbReference>
<feature type="domain" description="SnoaL-like" evidence="1">
    <location>
        <begin position="6"/>
        <end position="129"/>
    </location>
</feature>
<dbReference type="EMBL" id="UEGW01000001">
    <property type="protein sequence ID" value="SRX95916.1"/>
    <property type="molecule type" value="Genomic_DNA"/>
</dbReference>
<accession>A0A1E3T4E0</accession>
<dbReference type="SUPFAM" id="SSF54427">
    <property type="entry name" value="NTF2-like"/>
    <property type="match status" value="1"/>
</dbReference>
<organism evidence="2 3">
    <name type="scientific">Mycobacterium shimoidei</name>
    <dbReference type="NCBI Taxonomy" id="29313"/>
    <lineage>
        <taxon>Bacteria</taxon>
        <taxon>Bacillati</taxon>
        <taxon>Actinomycetota</taxon>
        <taxon>Actinomycetes</taxon>
        <taxon>Mycobacteriales</taxon>
        <taxon>Mycobacteriaceae</taxon>
        <taxon>Mycobacterium</taxon>
    </lineage>
</organism>
<sequence>MLSQAEISDRLEIQQLLADYAAAIDSRQFDDLDRVFTPDAFIDYSAFDGIVGHYPEVKPWLAEVLPIFANYAHMLGLPTIRIDGDAATARTFCFNPMVFGGETGSTTLLGLWYDDEFVRTPDGWRMSRRVETKCFDRQP</sequence>
<proteinExistence type="predicted"/>
<evidence type="ECO:0000313" key="2">
    <source>
        <dbReference type="EMBL" id="SRX95916.1"/>
    </source>
</evidence>
<dbReference type="RefSeq" id="WP_069397813.1">
    <property type="nucleotide sequence ID" value="NZ_JACKUN010000044.1"/>
</dbReference>
<protein>
    <recommendedName>
        <fullName evidence="1">SnoaL-like domain-containing protein</fullName>
    </recommendedName>
</protein>
<keyword evidence="3" id="KW-1185">Reference proteome</keyword>